<gene>
    <name evidence="1" type="ORF">DA103_24665</name>
</gene>
<protein>
    <recommendedName>
        <fullName evidence="3">DUF4276 family protein</fullName>
    </recommendedName>
</protein>
<accession>A0A2T4XT51</accession>
<dbReference type="EMBL" id="PZPP01000035">
    <property type="protein sequence ID" value="PTM33109.1"/>
    <property type="molecule type" value="Genomic_DNA"/>
</dbReference>
<sequence length="218" mass="25101">MQKSKLIVEGPSDAYLFEKLCSKHEFDVEVTVDTPSFFGGKDTKQGVLNILQIAIKQLQSSYIEKLGIIIDSDYAKDGGGIENTLLQIHKKIKDYGYSTHYKKFSNSGIYFEGENGLPNLGVWVMPNNLDEGMLEDWMLSICHPNEQKFLNNVTQIVTTMPSPRFSKIHEAKAIANTWLAWQKKPDRGLYNLFQEGLIDENHQNYKNWLDWMTEIFKK</sequence>
<dbReference type="OrthoDB" id="530493at2"/>
<dbReference type="Proteomes" id="UP000241614">
    <property type="component" value="Unassembled WGS sequence"/>
</dbReference>
<evidence type="ECO:0008006" key="3">
    <source>
        <dbReference type="Google" id="ProtNLM"/>
    </source>
</evidence>
<dbReference type="RefSeq" id="WP_018680109.1">
    <property type="nucleotide sequence ID" value="NZ_PZPP01000035.1"/>
</dbReference>
<reference evidence="1 2" key="1">
    <citation type="submission" date="2018-04" db="EMBL/GenBank/DDBJ databases">
        <title>Genome sequencing reveals highly heavy metal resistance and biotechnology application of the novel Enterobacter cloacae amazonensis isolated from wastewater river in Manaus - Amazonas.</title>
        <authorList>
            <person name="Astolfi M.C.T."/>
            <person name="Carvalho E.B.D.S."/>
            <person name="Lacerda L.B."/>
            <person name="Pinto M.V."/>
            <person name="Nogueira V.B."/>
            <person name="Barros A.M."/>
            <person name="Astolfi-Filho S."/>
        </authorList>
    </citation>
    <scope>NUCLEOTIDE SEQUENCE [LARGE SCALE GENOMIC DNA]</scope>
    <source>
        <strain evidence="2">amazonensis</strain>
    </source>
</reference>
<organism evidence="1 2">
    <name type="scientific">Enterobacter cloacae</name>
    <dbReference type="NCBI Taxonomy" id="550"/>
    <lineage>
        <taxon>Bacteria</taxon>
        <taxon>Pseudomonadati</taxon>
        <taxon>Pseudomonadota</taxon>
        <taxon>Gammaproteobacteria</taxon>
        <taxon>Enterobacterales</taxon>
        <taxon>Enterobacteriaceae</taxon>
        <taxon>Enterobacter</taxon>
        <taxon>Enterobacter cloacae complex</taxon>
    </lineage>
</organism>
<comment type="caution">
    <text evidence="1">The sequence shown here is derived from an EMBL/GenBank/DDBJ whole genome shotgun (WGS) entry which is preliminary data.</text>
</comment>
<proteinExistence type="predicted"/>
<evidence type="ECO:0000313" key="1">
    <source>
        <dbReference type="EMBL" id="PTM33109.1"/>
    </source>
</evidence>
<dbReference type="Pfam" id="PF11536">
    <property type="entry name" value="DUF3226"/>
    <property type="match status" value="1"/>
</dbReference>
<dbReference type="InterPro" id="IPR024508">
    <property type="entry name" value="DUF3226"/>
</dbReference>
<evidence type="ECO:0000313" key="2">
    <source>
        <dbReference type="Proteomes" id="UP000241614"/>
    </source>
</evidence>
<name>A0A2T4XT51_ENTCL</name>
<dbReference type="AlphaFoldDB" id="A0A2T4XT51"/>